<dbReference type="AlphaFoldDB" id="A0A162PXP8"/>
<dbReference type="OrthoDB" id="9796521at2"/>
<dbReference type="Gene3D" id="3.10.180.10">
    <property type="entry name" value="2,3-Dihydroxybiphenyl 1,2-Dioxygenase, domain 1"/>
    <property type="match status" value="1"/>
</dbReference>
<dbReference type="PANTHER" id="PTHR36503">
    <property type="entry name" value="BLR2520 PROTEIN"/>
    <property type="match status" value="1"/>
</dbReference>
<name>A0A162PXP8_9BACL</name>
<evidence type="ECO:0000259" key="1">
    <source>
        <dbReference type="PROSITE" id="PS51819"/>
    </source>
</evidence>
<organism evidence="2 3">
    <name type="scientific">Paenibacillus antarcticus</name>
    <dbReference type="NCBI Taxonomy" id="253703"/>
    <lineage>
        <taxon>Bacteria</taxon>
        <taxon>Bacillati</taxon>
        <taxon>Bacillota</taxon>
        <taxon>Bacilli</taxon>
        <taxon>Bacillales</taxon>
        <taxon>Paenibacillaceae</taxon>
        <taxon>Paenibacillus</taxon>
    </lineage>
</organism>
<dbReference type="EMBL" id="LVJI01000054">
    <property type="protein sequence ID" value="OAB40240.1"/>
    <property type="molecule type" value="Genomic_DNA"/>
</dbReference>
<evidence type="ECO:0000313" key="2">
    <source>
        <dbReference type="EMBL" id="OAB40240.1"/>
    </source>
</evidence>
<sequence>MRAHITVITILSNDVTRLTKFYRDTLGFKTIVDTEGYVEFDSSGVRFSICSRALMSVNTNGHPSFKEEFRGQAFELSFPCDSHQDVINTYNDIITKGATPIKEPTIMPWGHTTAFFADPEGNIHSIFAE</sequence>
<dbReference type="RefSeq" id="WP_068653047.1">
    <property type="nucleotide sequence ID" value="NZ_CP043611.1"/>
</dbReference>
<comment type="caution">
    <text evidence="2">The sequence shown here is derived from an EMBL/GenBank/DDBJ whole genome shotgun (WGS) entry which is preliminary data.</text>
</comment>
<dbReference type="InterPro" id="IPR037523">
    <property type="entry name" value="VOC_core"/>
</dbReference>
<dbReference type="SUPFAM" id="SSF54593">
    <property type="entry name" value="Glyoxalase/Bleomycin resistance protein/Dihydroxybiphenyl dioxygenase"/>
    <property type="match status" value="1"/>
</dbReference>
<dbReference type="Proteomes" id="UP000077355">
    <property type="component" value="Unassembled WGS sequence"/>
</dbReference>
<dbReference type="InterPro" id="IPR029068">
    <property type="entry name" value="Glyas_Bleomycin-R_OHBP_Dase"/>
</dbReference>
<protein>
    <submittedName>
        <fullName evidence="2">Glyoxalase</fullName>
    </submittedName>
</protein>
<keyword evidence="3" id="KW-1185">Reference proteome</keyword>
<dbReference type="Pfam" id="PF00903">
    <property type="entry name" value="Glyoxalase"/>
    <property type="match status" value="1"/>
</dbReference>
<dbReference type="PROSITE" id="PS51819">
    <property type="entry name" value="VOC"/>
    <property type="match status" value="1"/>
</dbReference>
<accession>A0A162PXP8</accession>
<evidence type="ECO:0000313" key="3">
    <source>
        <dbReference type="Proteomes" id="UP000077355"/>
    </source>
</evidence>
<dbReference type="PANTHER" id="PTHR36503:SF1">
    <property type="entry name" value="BLR2520 PROTEIN"/>
    <property type="match status" value="1"/>
</dbReference>
<feature type="domain" description="VOC" evidence="1">
    <location>
        <begin position="4"/>
        <end position="129"/>
    </location>
</feature>
<gene>
    <name evidence="2" type="ORF">PBAT_23290</name>
</gene>
<reference evidence="2 3" key="1">
    <citation type="submission" date="2016-03" db="EMBL/GenBank/DDBJ databases">
        <title>Draft genome sequence of Paenibacillus antarcticus CECT 5836.</title>
        <authorList>
            <person name="Shin S.-K."/>
            <person name="Yi H."/>
        </authorList>
    </citation>
    <scope>NUCLEOTIDE SEQUENCE [LARGE SCALE GENOMIC DNA]</scope>
    <source>
        <strain evidence="2 3">CECT 5836</strain>
    </source>
</reference>
<proteinExistence type="predicted"/>
<dbReference type="InterPro" id="IPR004360">
    <property type="entry name" value="Glyas_Fos-R_dOase_dom"/>
</dbReference>